<reference evidence="1" key="2">
    <citation type="submission" date="2022-01" db="EMBL/GenBank/DDBJ databases">
        <authorList>
            <person name="Yamashiro T."/>
            <person name="Shiraishi A."/>
            <person name="Satake H."/>
            <person name="Nakayama K."/>
        </authorList>
    </citation>
    <scope>NUCLEOTIDE SEQUENCE</scope>
</reference>
<name>A0ABQ4WKU5_9ASTR</name>
<protein>
    <submittedName>
        <fullName evidence="1">Uncharacterized protein</fullName>
    </submittedName>
</protein>
<keyword evidence="2" id="KW-1185">Reference proteome</keyword>
<evidence type="ECO:0000313" key="1">
    <source>
        <dbReference type="EMBL" id="GJS53535.1"/>
    </source>
</evidence>
<proteinExistence type="predicted"/>
<organism evidence="1 2">
    <name type="scientific">Tanacetum coccineum</name>
    <dbReference type="NCBI Taxonomy" id="301880"/>
    <lineage>
        <taxon>Eukaryota</taxon>
        <taxon>Viridiplantae</taxon>
        <taxon>Streptophyta</taxon>
        <taxon>Embryophyta</taxon>
        <taxon>Tracheophyta</taxon>
        <taxon>Spermatophyta</taxon>
        <taxon>Magnoliopsida</taxon>
        <taxon>eudicotyledons</taxon>
        <taxon>Gunneridae</taxon>
        <taxon>Pentapetalae</taxon>
        <taxon>asterids</taxon>
        <taxon>campanulids</taxon>
        <taxon>Asterales</taxon>
        <taxon>Asteraceae</taxon>
        <taxon>Asteroideae</taxon>
        <taxon>Anthemideae</taxon>
        <taxon>Anthemidinae</taxon>
        <taxon>Tanacetum</taxon>
    </lineage>
</organism>
<dbReference type="Proteomes" id="UP001151760">
    <property type="component" value="Unassembled WGS sequence"/>
</dbReference>
<comment type="caution">
    <text evidence="1">The sequence shown here is derived from an EMBL/GenBank/DDBJ whole genome shotgun (WGS) entry which is preliminary data.</text>
</comment>
<accession>A0ABQ4WKU5</accession>
<dbReference type="EMBL" id="BQNB010008733">
    <property type="protein sequence ID" value="GJS53535.1"/>
    <property type="molecule type" value="Genomic_DNA"/>
</dbReference>
<reference evidence="1" key="1">
    <citation type="journal article" date="2022" name="Int. J. Mol. Sci.">
        <title>Draft Genome of Tanacetum Coccineum: Genomic Comparison of Closely Related Tanacetum-Family Plants.</title>
        <authorList>
            <person name="Yamashiro T."/>
            <person name="Shiraishi A."/>
            <person name="Nakayama K."/>
            <person name="Satake H."/>
        </authorList>
    </citation>
    <scope>NUCLEOTIDE SEQUENCE</scope>
</reference>
<gene>
    <name evidence="1" type="ORF">Tco_0626897</name>
</gene>
<sequence>MSGIEKGVVYLNQHNRRSLMKINDVKKFCNGTLMKIRENLIDMVNKNELGQVMKSREQLRRFEEYVGGRPKTIDPRFYVMMEPDINNMTLNEYLMHEGRHRDLARNYTSRKSVAPVRNRILVYPDSDEEDEEYCSLPPLLPCFQTPQPCIKFNSISHNVENEININSMTLADFEEILDDLIRIGGENLRSMEHEEVPNRCDEETDDENIHISTIEEIEEVQVKDVRMDENHNIDPSNTKETSQMSLAKDPFLVCMELNDQSNSVQHTIPSSTSNKGKREFTTPHMKHFKAELGEYHIDDDEVACDCGCCSRKQTWSMALSMLSLYHTEQIQGSTSVPFLTLPILNLYA</sequence>
<evidence type="ECO:0000313" key="2">
    <source>
        <dbReference type="Proteomes" id="UP001151760"/>
    </source>
</evidence>